<sequence>MLLSILAAPACAAGDLDLPVPGGFVAARAEATARLAGAEGAASEAEALVEMAALSLAEGLIPEGLSLVQAVDPAQLADPARHAALLAALRLADGTAPPDGTLPDDPLWDVLDRIRRGQETAADLAAAWDVLAGYPDPLASRLLLPLLEAAVEARRMPLAETMARRAEAMPELRRSGHLGYILGRAAELNGDLPAAFQAWNDAAALSDAGAQRARLALVGLGARTGTLTLDEQREMLRAMLPLWQGDALHREALDRLAAVEHALGDDLAALEVLAEVLSRWPGDTRASAEARALLQGWYGDAATRDLGALIAGHDRLDPRFGFFPGYDRQAEVYARRLSESGASGRAAAAFGTIRGRLEVLRRLGVQEVAPERIDALRLAEAEALLQGQQIEAAAALMETPFTAQDPGLRMRIDHLRRVIAARSGGALSPEETARLDAETQRLVAADRLAQGDWEGAKTLYMALWQAEALEVGDRMNLLLAAHRSGDDAVLASLAEAFPAMTDLPVWPQIGQQAAGPPPQVPMQRSQVREALEASAARLRALIPAPE</sequence>
<accession>A0A318SRR3</accession>
<gene>
    <name evidence="1" type="ORF">DFP88_102171</name>
</gene>
<proteinExistence type="predicted"/>
<protein>
    <submittedName>
        <fullName evidence="1">Uncharacterized protein</fullName>
    </submittedName>
</protein>
<evidence type="ECO:0000313" key="2">
    <source>
        <dbReference type="Proteomes" id="UP000248311"/>
    </source>
</evidence>
<keyword evidence="2" id="KW-1185">Reference proteome</keyword>
<dbReference type="AlphaFoldDB" id="A0A318SRR3"/>
<dbReference type="RefSeq" id="WP_110813478.1">
    <property type="nucleotide sequence ID" value="NZ_QJTE01000002.1"/>
</dbReference>
<comment type="caution">
    <text evidence="1">The sequence shown here is derived from an EMBL/GenBank/DDBJ whole genome shotgun (WGS) entry which is preliminary data.</text>
</comment>
<dbReference type="EMBL" id="QJTE01000002">
    <property type="protein sequence ID" value="PYE84373.1"/>
    <property type="molecule type" value="Genomic_DNA"/>
</dbReference>
<dbReference type="Proteomes" id="UP000248311">
    <property type="component" value="Unassembled WGS sequence"/>
</dbReference>
<evidence type="ECO:0000313" key="1">
    <source>
        <dbReference type="EMBL" id="PYE84373.1"/>
    </source>
</evidence>
<organism evidence="1 2">
    <name type="scientific">Pseudoroseicyclus aestuarii</name>
    <dbReference type="NCBI Taxonomy" id="1795041"/>
    <lineage>
        <taxon>Bacteria</taxon>
        <taxon>Pseudomonadati</taxon>
        <taxon>Pseudomonadota</taxon>
        <taxon>Alphaproteobacteria</taxon>
        <taxon>Rhodobacterales</taxon>
        <taxon>Paracoccaceae</taxon>
        <taxon>Pseudoroseicyclus</taxon>
    </lineage>
</organism>
<dbReference type="OrthoDB" id="7796036at2"/>
<name>A0A318SRR3_9RHOB</name>
<reference evidence="1 2" key="1">
    <citation type="submission" date="2018-06" db="EMBL/GenBank/DDBJ databases">
        <title>Genomic Encyclopedia of Type Strains, Phase III (KMG-III): the genomes of soil and plant-associated and newly described type strains.</title>
        <authorList>
            <person name="Whitman W."/>
        </authorList>
    </citation>
    <scope>NUCLEOTIDE SEQUENCE [LARGE SCALE GENOMIC DNA]</scope>
    <source>
        <strain evidence="1 2">CECT 9025</strain>
    </source>
</reference>